<gene>
    <name evidence="3" type="primary">pgbA</name>
    <name evidence="3" type="ORF">LMG8286_00935</name>
</gene>
<feature type="chain" id="PRO_5045786930" evidence="1">
    <location>
        <begin position="18"/>
        <end position="241"/>
    </location>
</feature>
<protein>
    <submittedName>
        <fullName evidence="3">Plasminogen-binding protein PgbA</fullName>
    </submittedName>
</protein>
<feature type="signal peptide" evidence="1">
    <location>
        <begin position="1"/>
        <end position="17"/>
    </location>
</feature>
<dbReference type="Proteomes" id="UP000789359">
    <property type="component" value="Unassembled WGS sequence"/>
</dbReference>
<keyword evidence="1" id="KW-0732">Signal</keyword>
<evidence type="ECO:0000313" key="4">
    <source>
        <dbReference type="Proteomes" id="UP000789359"/>
    </source>
</evidence>
<keyword evidence="4" id="KW-1185">Reference proteome</keyword>
<evidence type="ECO:0000259" key="2">
    <source>
        <dbReference type="Pfam" id="PF15436"/>
    </source>
</evidence>
<evidence type="ECO:0000313" key="3">
    <source>
        <dbReference type="EMBL" id="CAD7287329.1"/>
    </source>
</evidence>
<comment type="caution">
    <text evidence="3">The sequence shown here is derived from an EMBL/GenBank/DDBJ whole genome shotgun (WGS) entry which is preliminary data.</text>
</comment>
<reference evidence="3 4" key="1">
    <citation type="submission" date="2020-11" db="EMBL/GenBank/DDBJ databases">
        <authorList>
            <person name="Peeters C."/>
        </authorList>
    </citation>
    <scope>NUCLEOTIDE SEQUENCE [LARGE SCALE GENOMIC DNA]</scope>
    <source>
        <strain evidence="3 4">LMG 8286</strain>
    </source>
</reference>
<sequence length="241" mass="27353">MKRIFLLLALFSSLAFSLDFSMREYKTPIISIDENDVATIIDSPDIVVGSSGVVVHTFSQNTSSIIARTSVISKGGGFAKIRFEVFDTLEQRALPIPGVAPQTNDTVILNYLYHRSVIIVPNKEIYDEVTSAFRGTTFIHPDIVGAYLSYEYKPNPSRDDFRKMCSQSAAGLIFIAMDGRSVFADCQSFKVIKEFQTGEVEYYQLPFYTRVRDIDTVFYKLDSSHINNYDAHYENLLDEER</sequence>
<dbReference type="EMBL" id="CAJHOE010000001">
    <property type="protein sequence ID" value="CAD7287329.1"/>
    <property type="molecule type" value="Genomic_DNA"/>
</dbReference>
<dbReference type="InterPro" id="IPR029276">
    <property type="entry name" value="PgbA_N"/>
</dbReference>
<evidence type="ECO:0000256" key="1">
    <source>
        <dbReference type="SAM" id="SignalP"/>
    </source>
</evidence>
<organism evidence="3 4">
    <name type="scientific">Campylobacter suis</name>
    <dbReference type="NCBI Taxonomy" id="2790657"/>
    <lineage>
        <taxon>Bacteria</taxon>
        <taxon>Pseudomonadati</taxon>
        <taxon>Campylobacterota</taxon>
        <taxon>Epsilonproteobacteria</taxon>
        <taxon>Campylobacterales</taxon>
        <taxon>Campylobacteraceae</taxon>
        <taxon>Campylobacter</taxon>
    </lineage>
</organism>
<dbReference type="RefSeq" id="WP_230056678.1">
    <property type="nucleotide sequence ID" value="NZ_CAJHOE010000001.1"/>
</dbReference>
<feature type="domain" description="Plasminogen-binding protein PgbA N-terminal" evidence="2">
    <location>
        <begin position="25"/>
        <end position="237"/>
    </location>
</feature>
<proteinExistence type="predicted"/>
<dbReference type="Pfam" id="PF15436">
    <property type="entry name" value="PGBA_N"/>
    <property type="match status" value="1"/>
</dbReference>
<name>A0ABM8Q3K8_9BACT</name>
<accession>A0ABM8Q3K8</accession>